<feature type="binding site" evidence="11">
    <location>
        <position position="35"/>
    </location>
    <ligand>
        <name>[4Fe-4S] cluster</name>
        <dbReference type="ChEBI" id="CHEBI:49883"/>
    </ligand>
</feature>
<evidence type="ECO:0000256" key="9">
    <source>
        <dbReference type="ARBA" id="ARBA00023157"/>
    </source>
</evidence>
<keyword evidence="3 11" id="KW-0004">4Fe-4S</keyword>
<feature type="domain" description="4Fe-4S Wbl-type" evidence="12">
    <location>
        <begin position="12"/>
        <end position="68"/>
    </location>
</feature>
<reference evidence="13 14" key="1">
    <citation type="submission" date="2017-10" db="EMBL/GenBank/DDBJ databases">
        <title>Sequencing the genomes of 1000 actinobacteria strains.</title>
        <authorList>
            <person name="Klenk H.-P."/>
        </authorList>
    </citation>
    <scope>NUCLEOTIDE SEQUENCE [LARGE SCALE GENOMIC DNA]</scope>
    <source>
        <strain evidence="13 14">DSM 21838</strain>
    </source>
</reference>
<dbReference type="AlphaFoldDB" id="A0A2A9EJM0"/>
<evidence type="ECO:0000256" key="11">
    <source>
        <dbReference type="HAMAP-Rule" id="MF_01479"/>
    </source>
</evidence>
<comment type="cofactor">
    <cofactor evidence="11">
        <name>[4Fe-4S] cluster</name>
        <dbReference type="ChEBI" id="CHEBI:49883"/>
    </cofactor>
    <text evidence="11">Binds 1 [4Fe-4S] cluster per subunit. Following nitrosylation of the [4Fe-4S] cluster binds 1 [4Fe-8(NO)] cluster per subunit.</text>
</comment>
<keyword evidence="8 11" id="KW-0238">DNA-binding</keyword>
<dbReference type="Pfam" id="PF02467">
    <property type="entry name" value="Whib"/>
    <property type="match status" value="1"/>
</dbReference>
<feature type="binding site" evidence="11">
    <location>
        <position position="13"/>
    </location>
    <ligand>
        <name>[4Fe-4S] cluster</name>
        <dbReference type="ChEBI" id="CHEBI:49883"/>
    </ligand>
</feature>
<evidence type="ECO:0000313" key="14">
    <source>
        <dbReference type="Proteomes" id="UP000222106"/>
    </source>
</evidence>
<evidence type="ECO:0000256" key="5">
    <source>
        <dbReference type="ARBA" id="ARBA00023004"/>
    </source>
</evidence>
<name>A0A2A9EJM0_9MICO</name>
<evidence type="ECO:0000256" key="7">
    <source>
        <dbReference type="ARBA" id="ARBA00023015"/>
    </source>
</evidence>
<dbReference type="GO" id="GO:0035731">
    <property type="term" value="F:dinitrosyl-iron complex binding"/>
    <property type="evidence" value="ECO:0007669"/>
    <property type="project" value="UniProtKB-UniRule"/>
</dbReference>
<protein>
    <recommendedName>
        <fullName evidence="11">Transcriptional regulator WhiB</fullName>
    </recommendedName>
</protein>
<evidence type="ECO:0000256" key="3">
    <source>
        <dbReference type="ARBA" id="ARBA00022485"/>
    </source>
</evidence>
<gene>
    <name evidence="11" type="primary">whiB</name>
    <name evidence="13" type="ORF">ATJ97_1207</name>
</gene>
<dbReference type="EMBL" id="PDJI01000004">
    <property type="protein sequence ID" value="PFG38721.1"/>
    <property type="molecule type" value="Genomic_DNA"/>
</dbReference>
<dbReference type="InterPro" id="IPR003482">
    <property type="entry name" value="Whib"/>
</dbReference>
<keyword evidence="5 11" id="KW-0408">Iron</keyword>
<evidence type="ECO:0000256" key="4">
    <source>
        <dbReference type="ARBA" id="ARBA00022723"/>
    </source>
</evidence>
<keyword evidence="6 11" id="KW-0411">Iron-sulfur</keyword>
<dbReference type="GO" id="GO:0003677">
    <property type="term" value="F:DNA binding"/>
    <property type="evidence" value="ECO:0007669"/>
    <property type="project" value="UniProtKB-UniRule"/>
</dbReference>
<evidence type="ECO:0000313" key="13">
    <source>
        <dbReference type="EMBL" id="PFG38721.1"/>
    </source>
</evidence>
<dbReference type="PANTHER" id="PTHR38839:SF7">
    <property type="entry name" value="TRANSCRIPTIONAL REGULATOR WHIB4"/>
    <property type="match status" value="1"/>
</dbReference>
<comment type="function">
    <text evidence="11">Acts as a transcriptional regulator. Probably redox-responsive. The apo- but not holo-form probably binds DNA.</text>
</comment>
<dbReference type="PANTHER" id="PTHR38839">
    <property type="entry name" value="TRANSCRIPTIONAL REGULATOR WHID-RELATED"/>
    <property type="match status" value="1"/>
</dbReference>
<keyword evidence="7 11" id="KW-0805">Transcription regulation</keyword>
<dbReference type="GO" id="GO:0005737">
    <property type="term" value="C:cytoplasm"/>
    <property type="evidence" value="ECO:0007669"/>
    <property type="project" value="UniProtKB-SubCell"/>
</dbReference>
<dbReference type="Proteomes" id="UP000222106">
    <property type="component" value="Unassembled WGS sequence"/>
</dbReference>
<comment type="caution">
    <text evidence="13">The sequence shown here is derived from an EMBL/GenBank/DDBJ whole genome shotgun (WGS) entry which is preliminary data.</text>
</comment>
<keyword evidence="9 11" id="KW-1015">Disulfide bond</keyword>
<feature type="binding site" evidence="11">
    <location>
        <position position="44"/>
    </location>
    <ligand>
        <name>[4Fe-4S] cluster</name>
        <dbReference type="ChEBI" id="CHEBI:49883"/>
    </ligand>
</feature>
<dbReference type="HAMAP" id="MF_01479">
    <property type="entry name" value="WhiB"/>
    <property type="match status" value="1"/>
</dbReference>
<evidence type="ECO:0000256" key="8">
    <source>
        <dbReference type="ARBA" id="ARBA00023125"/>
    </source>
</evidence>
<feature type="binding site" evidence="11">
    <location>
        <position position="38"/>
    </location>
    <ligand>
        <name>[4Fe-4S] cluster</name>
        <dbReference type="ChEBI" id="CHEBI:49883"/>
    </ligand>
</feature>
<keyword evidence="11" id="KW-0963">Cytoplasm</keyword>
<accession>A0A2A9EJM0</accession>
<sequence length="116" mass="12791">MIDDRTWAGSAACAQTSPDTLFVRGAAQRTARELCFSCPVRMACLVEALSSATEFGVWGGMTERERRALLKRYPEVTDWASWLAEHGHEVETPSMAASRRRVAAMGARRTAEVRAS</sequence>
<evidence type="ECO:0000259" key="12">
    <source>
        <dbReference type="PROSITE" id="PS51674"/>
    </source>
</evidence>
<comment type="PTM">
    <text evidence="11">The Fe-S cluster can be nitrosylated by nitric oxide (NO).</text>
</comment>
<evidence type="ECO:0000256" key="1">
    <source>
        <dbReference type="ARBA" id="ARBA00004496"/>
    </source>
</evidence>
<evidence type="ECO:0000256" key="2">
    <source>
        <dbReference type="ARBA" id="ARBA00006597"/>
    </source>
</evidence>
<evidence type="ECO:0000256" key="10">
    <source>
        <dbReference type="ARBA" id="ARBA00023163"/>
    </source>
</evidence>
<keyword evidence="4 11" id="KW-0479">Metal-binding</keyword>
<proteinExistence type="inferred from homology"/>
<keyword evidence="14" id="KW-1185">Reference proteome</keyword>
<organism evidence="13 14">
    <name type="scientific">Georgenia soli</name>
    <dbReference type="NCBI Taxonomy" id="638953"/>
    <lineage>
        <taxon>Bacteria</taxon>
        <taxon>Bacillati</taxon>
        <taxon>Actinomycetota</taxon>
        <taxon>Actinomycetes</taxon>
        <taxon>Micrococcales</taxon>
        <taxon>Bogoriellaceae</taxon>
        <taxon>Georgenia</taxon>
    </lineage>
</organism>
<evidence type="ECO:0000256" key="6">
    <source>
        <dbReference type="ARBA" id="ARBA00023014"/>
    </source>
</evidence>
<dbReference type="RefSeq" id="WP_245862187.1">
    <property type="nucleotide sequence ID" value="NZ_PDJI01000004.1"/>
</dbReference>
<dbReference type="GO" id="GO:0047134">
    <property type="term" value="F:protein-disulfide reductase [NAD(P)H] activity"/>
    <property type="evidence" value="ECO:0007669"/>
    <property type="project" value="TreeGrafter"/>
</dbReference>
<keyword evidence="10 11" id="KW-0804">Transcription</keyword>
<dbReference type="GO" id="GO:0051539">
    <property type="term" value="F:4 iron, 4 sulfur cluster binding"/>
    <property type="evidence" value="ECO:0007669"/>
    <property type="project" value="UniProtKB-UniRule"/>
</dbReference>
<dbReference type="GO" id="GO:0045892">
    <property type="term" value="P:negative regulation of DNA-templated transcription"/>
    <property type="evidence" value="ECO:0007669"/>
    <property type="project" value="TreeGrafter"/>
</dbReference>
<dbReference type="InterPro" id="IPR034768">
    <property type="entry name" value="4FE4S_WBL"/>
</dbReference>
<comment type="PTM">
    <text evidence="11">Upon Fe-S cluster removal intramolecular disulfide bonds are formed.</text>
</comment>
<dbReference type="GO" id="GO:0045454">
    <property type="term" value="P:cell redox homeostasis"/>
    <property type="evidence" value="ECO:0007669"/>
    <property type="project" value="TreeGrafter"/>
</dbReference>
<comment type="similarity">
    <text evidence="2 11">Belongs to the WhiB family.</text>
</comment>
<comment type="subcellular location">
    <subcellularLocation>
        <location evidence="1 11">Cytoplasm</location>
    </subcellularLocation>
</comment>
<dbReference type="GO" id="GO:0046872">
    <property type="term" value="F:metal ion binding"/>
    <property type="evidence" value="ECO:0007669"/>
    <property type="project" value="UniProtKB-KW"/>
</dbReference>
<dbReference type="PROSITE" id="PS51674">
    <property type="entry name" value="4FE4S_WBL"/>
    <property type="match status" value="1"/>
</dbReference>